<sequence length="345" mass="37629">MADGNRERSGPNTKAGGAPGGNLGPDTPLGGRDRPIEIDDNTPARGDRPQELSGDQRHRFSVDAERRNVPASGRNPGIQITKPGRQPQLLASNSNTQFRPERTSGRNSSTSETSSRSPVSTDGSLYSPSPSPPHFTRPSAARPRRRRANSIDRTFVASDSEESVDPGASYQDPGAESDGEDNEESMGDSSGESSGDEMESLDEYSTDSMDEGMAEATDSSTYKDTGESSSEEDSTDEVDRGQVKEAIFLALVTAYNQFSIYNMSNPPKREAAKKAATKITSHAEHFNRLESEIGLARTGRPDTDAEYVDKEGNPAMQNQVLERPLPKDRDVRFLWRFNNVPEPEK</sequence>
<feature type="compositionally biased region" description="Low complexity" evidence="1">
    <location>
        <begin position="105"/>
        <end position="121"/>
    </location>
</feature>
<accession>A0AAN6LS26</accession>
<protein>
    <submittedName>
        <fullName evidence="2">Uncharacterized protein</fullName>
    </submittedName>
</protein>
<dbReference type="Proteomes" id="UP001280581">
    <property type="component" value="Unassembled WGS sequence"/>
</dbReference>
<dbReference type="EMBL" id="WVTA01000016">
    <property type="protein sequence ID" value="KAK3201205.1"/>
    <property type="molecule type" value="Genomic_DNA"/>
</dbReference>
<dbReference type="AlphaFoldDB" id="A0AAN6LS26"/>
<comment type="caution">
    <text evidence="2">The sequence shown here is derived from an EMBL/GenBank/DDBJ whole genome shotgun (WGS) entry which is preliminary data.</text>
</comment>
<evidence type="ECO:0000313" key="3">
    <source>
        <dbReference type="Proteomes" id="UP001280581"/>
    </source>
</evidence>
<organism evidence="2 3">
    <name type="scientific">Pseudopithomyces chartarum</name>
    <dbReference type="NCBI Taxonomy" id="1892770"/>
    <lineage>
        <taxon>Eukaryota</taxon>
        <taxon>Fungi</taxon>
        <taxon>Dikarya</taxon>
        <taxon>Ascomycota</taxon>
        <taxon>Pezizomycotina</taxon>
        <taxon>Dothideomycetes</taxon>
        <taxon>Pleosporomycetidae</taxon>
        <taxon>Pleosporales</taxon>
        <taxon>Massarineae</taxon>
        <taxon>Didymosphaeriaceae</taxon>
        <taxon>Pseudopithomyces</taxon>
    </lineage>
</organism>
<evidence type="ECO:0000313" key="2">
    <source>
        <dbReference type="EMBL" id="KAK3201205.1"/>
    </source>
</evidence>
<feature type="compositionally biased region" description="Acidic residues" evidence="1">
    <location>
        <begin position="175"/>
        <end position="186"/>
    </location>
</feature>
<feature type="compositionally biased region" description="Basic and acidic residues" evidence="1">
    <location>
        <begin position="45"/>
        <end position="68"/>
    </location>
</feature>
<proteinExistence type="predicted"/>
<name>A0AAN6LS26_9PLEO</name>
<keyword evidence="3" id="KW-1185">Reference proteome</keyword>
<feature type="compositionally biased region" description="Polar residues" evidence="1">
    <location>
        <begin position="89"/>
        <end position="98"/>
    </location>
</feature>
<reference evidence="2 3" key="1">
    <citation type="submission" date="2021-02" db="EMBL/GenBank/DDBJ databases">
        <title>Genome assembly of Pseudopithomyces chartarum.</title>
        <authorList>
            <person name="Jauregui R."/>
            <person name="Singh J."/>
            <person name="Voisey C."/>
        </authorList>
    </citation>
    <scope>NUCLEOTIDE SEQUENCE [LARGE SCALE GENOMIC DNA]</scope>
    <source>
        <strain evidence="2 3">AGR01</strain>
    </source>
</reference>
<evidence type="ECO:0000256" key="1">
    <source>
        <dbReference type="SAM" id="MobiDB-lite"/>
    </source>
</evidence>
<gene>
    <name evidence="2" type="ORF">GRF29_185g85546</name>
</gene>
<feature type="compositionally biased region" description="Acidic residues" evidence="1">
    <location>
        <begin position="194"/>
        <end position="213"/>
    </location>
</feature>
<feature type="region of interest" description="Disordered" evidence="1">
    <location>
        <begin position="1"/>
        <end position="241"/>
    </location>
</feature>